<evidence type="ECO:0000313" key="3">
    <source>
        <dbReference type="Proteomes" id="UP000499080"/>
    </source>
</evidence>
<evidence type="ECO:0000256" key="1">
    <source>
        <dbReference type="SAM" id="MobiDB-lite"/>
    </source>
</evidence>
<proteinExistence type="predicted"/>
<keyword evidence="3" id="KW-1185">Reference proteome</keyword>
<gene>
    <name evidence="2" type="ORF">AVEN_204162_1</name>
</gene>
<organism evidence="2 3">
    <name type="scientific">Araneus ventricosus</name>
    <name type="common">Orbweaver spider</name>
    <name type="synonym">Epeira ventricosa</name>
    <dbReference type="NCBI Taxonomy" id="182803"/>
    <lineage>
        <taxon>Eukaryota</taxon>
        <taxon>Metazoa</taxon>
        <taxon>Ecdysozoa</taxon>
        <taxon>Arthropoda</taxon>
        <taxon>Chelicerata</taxon>
        <taxon>Arachnida</taxon>
        <taxon>Araneae</taxon>
        <taxon>Araneomorphae</taxon>
        <taxon>Entelegynae</taxon>
        <taxon>Araneoidea</taxon>
        <taxon>Araneidae</taxon>
        <taxon>Araneus</taxon>
    </lineage>
</organism>
<reference evidence="2 3" key="1">
    <citation type="journal article" date="2019" name="Sci. Rep.">
        <title>Orb-weaving spider Araneus ventricosus genome elucidates the spidroin gene catalogue.</title>
        <authorList>
            <person name="Kono N."/>
            <person name="Nakamura H."/>
            <person name="Ohtoshi R."/>
            <person name="Moran D.A.P."/>
            <person name="Shinohara A."/>
            <person name="Yoshida Y."/>
            <person name="Fujiwara M."/>
            <person name="Mori M."/>
            <person name="Tomita M."/>
            <person name="Arakawa K."/>
        </authorList>
    </citation>
    <scope>NUCLEOTIDE SEQUENCE [LARGE SCALE GENOMIC DNA]</scope>
</reference>
<comment type="caution">
    <text evidence="2">The sequence shown here is derived from an EMBL/GenBank/DDBJ whole genome shotgun (WGS) entry which is preliminary data.</text>
</comment>
<dbReference type="AlphaFoldDB" id="A0A4Y2MKS1"/>
<sequence length="109" mass="12677">MTCDFNSKAWPTRRAVVIRLYGRSSVFLHYAVCQSLEVIDTVRKPQRMDLCLLCDGEKMAFVSDSDIASSPPPTFFGHDFWTVLHQSQKQPERHSKKRKSFMPDFNSQY</sequence>
<dbReference type="Proteomes" id="UP000499080">
    <property type="component" value="Unassembled WGS sequence"/>
</dbReference>
<dbReference type="EMBL" id="BGPR01007374">
    <property type="protein sequence ID" value="GBN26367.1"/>
    <property type="molecule type" value="Genomic_DNA"/>
</dbReference>
<protein>
    <submittedName>
        <fullName evidence="2">Uncharacterized protein</fullName>
    </submittedName>
</protein>
<name>A0A4Y2MKS1_ARAVE</name>
<accession>A0A4Y2MKS1</accession>
<feature type="region of interest" description="Disordered" evidence="1">
    <location>
        <begin position="87"/>
        <end position="109"/>
    </location>
</feature>
<evidence type="ECO:0000313" key="2">
    <source>
        <dbReference type="EMBL" id="GBN26367.1"/>
    </source>
</evidence>